<dbReference type="GO" id="GO:0004674">
    <property type="term" value="F:protein serine/threonine kinase activity"/>
    <property type="evidence" value="ECO:0007669"/>
    <property type="project" value="UniProtKB-KW"/>
</dbReference>
<dbReference type="InterPro" id="IPR050267">
    <property type="entry name" value="Anti-sigma-factor_SerPK"/>
</dbReference>
<dbReference type="SUPFAM" id="SSF55874">
    <property type="entry name" value="ATPase domain of HSP90 chaperone/DNA topoisomerase II/histidine kinase"/>
    <property type="match status" value="1"/>
</dbReference>
<keyword evidence="1" id="KW-0723">Serine/threonine-protein kinase</keyword>
<dbReference type="AlphaFoldDB" id="A0A9W6SC46"/>
<dbReference type="CDD" id="cd16936">
    <property type="entry name" value="HATPase_RsbW-like"/>
    <property type="match status" value="1"/>
</dbReference>
<evidence type="ECO:0000313" key="4">
    <source>
        <dbReference type="Proteomes" id="UP001165074"/>
    </source>
</evidence>
<proteinExistence type="predicted"/>
<evidence type="ECO:0000313" key="3">
    <source>
        <dbReference type="EMBL" id="GLY90869.1"/>
    </source>
</evidence>
<gene>
    <name evidence="3" type="ORF">Airi02_087980</name>
</gene>
<dbReference type="PANTHER" id="PTHR35526:SF3">
    <property type="entry name" value="ANTI-SIGMA-F FACTOR RSBW"/>
    <property type="match status" value="1"/>
</dbReference>
<dbReference type="RefSeq" id="WP_285582089.1">
    <property type="nucleotide sequence ID" value="NZ_BSTK01000018.1"/>
</dbReference>
<comment type="caution">
    <text evidence="3">The sequence shown here is derived from an EMBL/GenBank/DDBJ whole genome shotgun (WGS) entry which is preliminary data.</text>
</comment>
<dbReference type="InterPro" id="IPR036890">
    <property type="entry name" value="HATPase_C_sf"/>
</dbReference>
<name>A0A9W6SC46_9ACTN</name>
<evidence type="ECO:0000256" key="1">
    <source>
        <dbReference type="ARBA" id="ARBA00022527"/>
    </source>
</evidence>
<sequence>MPAAPESVTQARRFAEGVLAEVAELDADHVDDVVLVVSELITNAVREVARLNRAQDDGRPVHLGLAVRPRWTHISAVDTAPDLPRETGHGPLPTSGRGIPIIRHLAAMTWVERADEHKTVHVVVTRTGVELTPEERESLKP</sequence>
<dbReference type="Proteomes" id="UP001165074">
    <property type="component" value="Unassembled WGS sequence"/>
</dbReference>
<reference evidence="3" key="1">
    <citation type="submission" date="2023-03" db="EMBL/GenBank/DDBJ databases">
        <title>Actinoallomurus iriomotensis NBRC 103684.</title>
        <authorList>
            <person name="Ichikawa N."/>
            <person name="Sato H."/>
            <person name="Tonouchi N."/>
        </authorList>
    </citation>
    <scope>NUCLEOTIDE SEQUENCE</scope>
    <source>
        <strain evidence="3">NBRC 103684</strain>
    </source>
</reference>
<dbReference type="InterPro" id="IPR003594">
    <property type="entry name" value="HATPase_dom"/>
</dbReference>
<protein>
    <recommendedName>
        <fullName evidence="2">Histidine kinase/HSP90-like ATPase domain-containing protein</fullName>
    </recommendedName>
</protein>
<keyword evidence="1" id="KW-0418">Kinase</keyword>
<feature type="domain" description="Histidine kinase/HSP90-like ATPase" evidence="2">
    <location>
        <begin position="1"/>
        <end position="121"/>
    </location>
</feature>
<dbReference type="Gene3D" id="3.30.565.10">
    <property type="entry name" value="Histidine kinase-like ATPase, C-terminal domain"/>
    <property type="match status" value="1"/>
</dbReference>
<keyword evidence="1" id="KW-0808">Transferase</keyword>
<dbReference type="PANTHER" id="PTHR35526">
    <property type="entry name" value="ANTI-SIGMA-F FACTOR RSBW-RELATED"/>
    <property type="match status" value="1"/>
</dbReference>
<evidence type="ECO:0000259" key="2">
    <source>
        <dbReference type="Pfam" id="PF13581"/>
    </source>
</evidence>
<dbReference type="EMBL" id="BSTK01000018">
    <property type="protein sequence ID" value="GLY90869.1"/>
    <property type="molecule type" value="Genomic_DNA"/>
</dbReference>
<keyword evidence="4" id="KW-1185">Reference proteome</keyword>
<accession>A0A9W6SC46</accession>
<organism evidence="3 4">
    <name type="scientific">Actinoallomurus iriomotensis</name>
    <dbReference type="NCBI Taxonomy" id="478107"/>
    <lineage>
        <taxon>Bacteria</taxon>
        <taxon>Bacillati</taxon>
        <taxon>Actinomycetota</taxon>
        <taxon>Actinomycetes</taxon>
        <taxon>Streptosporangiales</taxon>
        <taxon>Thermomonosporaceae</taxon>
        <taxon>Actinoallomurus</taxon>
    </lineage>
</organism>
<dbReference type="Pfam" id="PF13581">
    <property type="entry name" value="HATPase_c_2"/>
    <property type="match status" value="1"/>
</dbReference>